<dbReference type="Gene3D" id="3.30.70.790">
    <property type="entry name" value="UreE, C-terminal domain"/>
    <property type="match status" value="1"/>
</dbReference>
<name>A0A3N4NAT8_9FLAO</name>
<dbReference type="Proteomes" id="UP000270856">
    <property type="component" value="Unassembled WGS sequence"/>
</dbReference>
<comment type="caution">
    <text evidence="1">The sequence shown here is derived from an EMBL/GenBank/DDBJ whole genome shotgun (WGS) entry which is preliminary data.</text>
</comment>
<evidence type="ECO:0000313" key="1">
    <source>
        <dbReference type="EMBL" id="RPD93434.1"/>
    </source>
</evidence>
<organism evidence="1 2">
    <name type="scientific">Aureibaculum marinum</name>
    <dbReference type="NCBI Taxonomy" id="2487930"/>
    <lineage>
        <taxon>Bacteria</taxon>
        <taxon>Pseudomonadati</taxon>
        <taxon>Bacteroidota</taxon>
        <taxon>Flavobacteriia</taxon>
        <taxon>Flavobacteriales</taxon>
        <taxon>Flavobacteriaceae</taxon>
        <taxon>Aureibaculum</taxon>
    </lineage>
</organism>
<keyword evidence="2" id="KW-1185">Reference proteome</keyword>
<proteinExistence type="predicted"/>
<sequence length="58" mass="6521">MHEVQIAKVKLESEGINSYMVDENLVYTVGAVFIEDYMLMVVADAFDKALSILSLHKT</sequence>
<dbReference type="AlphaFoldDB" id="A0A3N4NAT8"/>
<gene>
    <name evidence="1" type="ORF">EGM88_13100</name>
</gene>
<reference evidence="1 2" key="1">
    <citation type="submission" date="2018-11" db="EMBL/GenBank/DDBJ databases">
        <title>Aureibaculum marinum gen. nov., sp. nov., a member of the family Flavobacteriaceae isolated from the Bohai Sea.</title>
        <authorList>
            <person name="Ji X."/>
        </authorList>
    </citation>
    <scope>NUCLEOTIDE SEQUENCE [LARGE SCALE GENOMIC DNA]</scope>
    <source>
        <strain evidence="1 2">BH-SD17</strain>
    </source>
</reference>
<dbReference type="OrthoDB" id="8480302at2"/>
<evidence type="ECO:0000313" key="2">
    <source>
        <dbReference type="Proteomes" id="UP000270856"/>
    </source>
</evidence>
<evidence type="ECO:0008006" key="3">
    <source>
        <dbReference type="Google" id="ProtNLM"/>
    </source>
</evidence>
<dbReference type="EMBL" id="RPFJ01000030">
    <property type="protein sequence ID" value="RPD93434.1"/>
    <property type="molecule type" value="Genomic_DNA"/>
</dbReference>
<protein>
    <recommendedName>
        <fullName evidence="3">DUF2007 domain-containing protein</fullName>
    </recommendedName>
</protein>
<accession>A0A3N4NAT8</accession>
<dbReference type="SUPFAM" id="SSF54913">
    <property type="entry name" value="GlnB-like"/>
    <property type="match status" value="1"/>
</dbReference>
<dbReference type="InterPro" id="IPR011322">
    <property type="entry name" value="N-reg_PII-like_a/b"/>
</dbReference>